<evidence type="ECO:0000259" key="1">
    <source>
        <dbReference type="Pfam" id="PF13577"/>
    </source>
</evidence>
<dbReference type="InterPro" id="IPR037401">
    <property type="entry name" value="SnoaL-like"/>
</dbReference>
<dbReference type="EMBL" id="BASZ01000005">
    <property type="protein sequence ID" value="GAD49422.1"/>
    <property type="molecule type" value="Genomic_DNA"/>
</dbReference>
<keyword evidence="3" id="KW-1185">Reference proteome</keyword>
<dbReference type="eggNOG" id="ENOG5032W0V">
    <property type="taxonomic scope" value="Bacteria"/>
</dbReference>
<comment type="caution">
    <text evidence="2">The sequence shown here is derived from an EMBL/GenBank/DDBJ whole genome shotgun (WGS) entry which is preliminary data.</text>
</comment>
<dbReference type="Pfam" id="PF13577">
    <property type="entry name" value="SnoaL_4"/>
    <property type="match status" value="1"/>
</dbReference>
<organism evidence="2 3">
    <name type="scientific">Caenibius tardaugens NBRC 16725</name>
    <dbReference type="NCBI Taxonomy" id="1219035"/>
    <lineage>
        <taxon>Bacteria</taxon>
        <taxon>Pseudomonadati</taxon>
        <taxon>Pseudomonadota</taxon>
        <taxon>Alphaproteobacteria</taxon>
        <taxon>Sphingomonadales</taxon>
        <taxon>Erythrobacteraceae</taxon>
        <taxon>Caenibius</taxon>
    </lineage>
</organism>
<evidence type="ECO:0000313" key="2">
    <source>
        <dbReference type="EMBL" id="GAD49422.1"/>
    </source>
</evidence>
<reference evidence="2 3" key="1">
    <citation type="submission" date="2013-09" db="EMBL/GenBank/DDBJ databases">
        <title>Whole genome shotgun sequence of Novosphingobium tardaugens NBRC 16725.</title>
        <authorList>
            <person name="Isaki S."/>
            <person name="Hosoyama A."/>
            <person name="Tsuchikane K."/>
            <person name="Katsumata H."/>
            <person name="Ando Y."/>
            <person name="Yamazaki S."/>
            <person name="Fujita N."/>
        </authorList>
    </citation>
    <scope>NUCLEOTIDE SEQUENCE [LARGE SCALE GENOMIC DNA]</scope>
    <source>
        <strain evidence="2 3">NBRC 16725</strain>
    </source>
</reference>
<dbReference type="AlphaFoldDB" id="U2YLX4"/>
<protein>
    <submittedName>
        <fullName evidence="2">Putative dehydratase</fullName>
    </submittedName>
</protein>
<dbReference type="RefSeq" id="WP_021690328.1">
    <property type="nucleotide sequence ID" value="NZ_BASZ01000005.1"/>
</dbReference>
<evidence type="ECO:0000313" key="3">
    <source>
        <dbReference type="Proteomes" id="UP000016568"/>
    </source>
</evidence>
<proteinExistence type="predicted"/>
<dbReference type="InterPro" id="IPR032710">
    <property type="entry name" value="NTF2-like_dom_sf"/>
</dbReference>
<name>U2YLX4_9SPHN</name>
<dbReference type="CDD" id="cd00531">
    <property type="entry name" value="NTF2_like"/>
    <property type="match status" value="1"/>
</dbReference>
<gene>
    <name evidence="2" type="ORF">NT2_05_03430</name>
</gene>
<accession>U2YLX4</accession>
<sequence length="180" mass="20831">MSYTVEQLPDLEAIKRLKSRYCRATDLGDEALLRQIFTEDVTVEYRGGAYTAMANGVDEMIDFLMNAHHSEMITMHQAHLPDITFTGPDSAEGIWYCEDFHIALDRKEITMGCLIYTDQYVRRNGEWLIARTEYSRVWEAFEPLRPGIQITAHQLARTGRQPGERKNIDHLLHWKDRAAA</sequence>
<dbReference type="Gene3D" id="3.10.450.50">
    <property type="match status" value="1"/>
</dbReference>
<dbReference type="SUPFAM" id="SSF54427">
    <property type="entry name" value="NTF2-like"/>
    <property type="match status" value="1"/>
</dbReference>
<dbReference type="Proteomes" id="UP000016568">
    <property type="component" value="Unassembled WGS sequence"/>
</dbReference>
<feature type="domain" description="SnoaL-like" evidence="1">
    <location>
        <begin position="7"/>
        <end position="132"/>
    </location>
</feature>